<dbReference type="Proteomes" id="UP000480266">
    <property type="component" value="Unassembled WGS sequence"/>
</dbReference>
<accession>A0A7C9VLW0</accession>
<evidence type="ECO:0000313" key="1">
    <source>
        <dbReference type="EMBL" id="NGX96592.1"/>
    </source>
</evidence>
<dbReference type="EMBL" id="JAAMRR010000799">
    <property type="protein sequence ID" value="NGX96592.1"/>
    <property type="molecule type" value="Genomic_DNA"/>
</dbReference>
<comment type="caution">
    <text evidence="1">The sequence shown here is derived from an EMBL/GenBank/DDBJ whole genome shotgun (WGS) entry which is preliminary data.</text>
</comment>
<evidence type="ECO:0000313" key="2">
    <source>
        <dbReference type="Proteomes" id="UP000480266"/>
    </source>
</evidence>
<reference evidence="1" key="1">
    <citation type="submission" date="2020-02" db="EMBL/GenBank/DDBJ databases">
        <title>Draft genome sequence of Candidatus Afipia apatlaquensis IBT-C3, a potential strain for decolorization of textile dyes.</title>
        <authorList>
            <person name="Sanchez-Reyes A."/>
            <person name="Breton-Deval L."/>
            <person name="Mangelson H."/>
            <person name="Sanchez-Flores A."/>
        </authorList>
    </citation>
    <scope>NUCLEOTIDE SEQUENCE [LARGE SCALE GENOMIC DNA]</scope>
    <source>
        <strain evidence="1">IBT-C3</strain>
    </source>
</reference>
<protein>
    <submittedName>
        <fullName evidence="1">Uncharacterized protein</fullName>
    </submittedName>
</protein>
<proteinExistence type="predicted"/>
<organism evidence="1 2">
    <name type="scientific">Candidatus Afipia apatlaquensis</name>
    <dbReference type="NCBI Taxonomy" id="2712852"/>
    <lineage>
        <taxon>Bacteria</taxon>
        <taxon>Pseudomonadati</taxon>
        <taxon>Pseudomonadota</taxon>
        <taxon>Alphaproteobacteria</taxon>
        <taxon>Hyphomicrobiales</taxon>
        <taxon>Nitrobacteraceae</taxon>
        <taxon>Afipia</taxon>
    </lineage>
</organism>
<dbReference type="AlphaFoldDB" id="A0A7C9VLW0"/>
<name>A0A7C9VLW0_9BRAD</name>
<sequence>MGFSEPNPFDLNSKGEKELIALYENRGRHGRVEGQIEVVRAMWLRGYRIRSYCSVLPWTPDRVSQVIAPFTVESRRCQDSKRTDFSTAGGGIYKAKSEPDARWVDTYTAVKVPGLNAHFSGHIREPGDEAEFILNIKSADIKEQFTYDKIQTALERWTAVVNDACDILEKRSNQ</sequence>
<keyword evidence="2" id="KW-1185">Reference proteome</keyword>
<gene>
    <name evidence="1" type="ORF">G4V63_15655</name>
</gene>